<feature type="compositionally biased region" description="Polar residues" evidence="1">
    <location>
        <begin position="193"/>
        <end position="219"/>
    </location>
</feature>
<feature type="region of interest" description="Disordered" evidence="1">
    <location>
        <begin position="173"/>
        <end position="272"/>
    </location>
</feature>
<dbReference type="Proteomes" id="UP000521872">
    <property type="component" value="Unassembled WGS sequence"/>
</dbReference>
<name>A0A8H4R0W3_9AGAR</name>
<feature type="compositionally biased region" description="Basic and acidic residues" evidence="1">
    <location>
        <begin position="49"/>
        <end position="63"/>
    </location>
</feature>
<reference evidence="3 4" key="1">
    <citation type="submission" date="2019-12" db="EMBL/GenBank/DDBJ databases">
        <authorList>
            <person name="Floudas D."/>
            <person name="Bentzer J."/>
            <person name="Ahren D."/>
            <person name="Johansson T."/>
            <person name="Persson P."/>
            <person name="Tunlid A."/>
        </authorList>
    </citation>
    <scope>NUCLEOTIDE SEQUENCE [LARGE SCALE GENOMIC DNA]</scope>
    <source>
        <strain evidence="3 4">CBS 102.39</strain>
    </source>
</reference>
<feature type="region of interest" description="Disordered" evidence="1">
    <location>
        <begin position="49"/>
        <end position="69"/>
    </location>
</feature>
<protein>
    <submittedName>
        <fullName evidence="3">Uncharacterized protein</fullName>
    </submittedName>
</protein>
<evidence type="ECO:0000256" key="1">
    <source>
        <dbReference type="SAM" id="MobiDB-lite"/>
    </source>
</evidence>
<gene>
    <name evidence="3" type="ORF">D9613_000494</name>
</gene>
<proteinExistence type="predicted"/>
<evidence type="ECO:0000313" key="3">
    <source>
        <dbReference type="EMBL" id="KAF4620746.1"/>
    </source>
</evidence>
<feature type="chain" id="PRO_5034669842" evidence="2">
    <location>
        <begin position="22"/>
        <end position="272"/>
    </location>
</feature>
<accession>A0A8H4R0W3</accession>
<evidence type="ECO:0000313" key="4">
    <source>
        <dbReference type="Proteomes" id="UP000521872"/>
    </source>
</evidence>
<keyword evidence="2" id="KW-0732">Signal</keyword>
<feature type="signal peptide" evidence="2">
    <location>
        <begin position="1"/>
        <end position="21"/>
    </location>
</feature>
<keyword evidence="4" id="KW-1185">Reference proteome</keyword>
<dbReference type="AlphaFoldDB" id="A0A8H4R0W3"/>
<organism evidence="3 4">
    <name type="scientific">Agrocybe pediades</name>
    <dbReference type="NCBI Taxonomy" id="84607"/>
    <lineage>
        <taxon>Eukaryota</taxon>
        <taxon>Fungi</taxon>
        <taxon>Dikarya</taxon>
        <taxon>Basidiomycota</taxon>
        <taxon>Agaricomycotina</taxon>
        <taxon>Agaricomycetes</taxon>
        <taxon>Agaricomycetidae</taxon>
        <taxon>Agaricales</taxon>
        <taxon>Agaricineae</taxon>
        <taxon>Strophariaceae</taxon>
        <taxon>Agrocybe</taxon>
    </lineage>
</organism>
<feature type="compositionally biased region" description="Low complexity" evidence="1">
    <location>
        <begin position="241"/>
        <end position="257"/>
    </location>
</feature>
<sequence>MRTFGYFVIPALSLVNMGAQALIIGGHPSGTLSSLQARQYLNRQIHSPDFEKSSAGSDSDHQGSHQNHVPQMSGFVKRNVQVNNGAAKIATTTGTGDVRHLESVNKNAASFHETSLSRRENGDGSSDLSHIFGDVGPTANSNTQMAKNDASNTASLLTSTRFLVRRQTTDLVQTTTDDADEEVAEGAPGTESGALSANEVSFESSSLDRNVSVGDNNAPQAAGETGSLNGVEEMEGEQVKEAANNSEASASQALEEANTADSSMAPEFEERI</sequence>
<dbReference type="EMBL" id="JAACJL010000015">
    <property type="protein sequence ID" value="KAF4620746.1"/>
    <property type="molecule type" value="Genomic_DNA"/>
</dbReference>
<comment type="caution">
    <text evidence="3">The sequence shown here is derived from an EMBL/GenBank/DDBJ whole genome shotgun (WGS) entry which is preliminary data.</text>
</comment>
<evidence type="ECO:0000256" key="2">
    <source>
        <dbReference type="SAM" id="SignalP"/>
    </source>
</evidence>